<proteinExistence type="predicted"/>
<dbReference type="Gene3D" id="3.10.180.10">
    <property type="entry name" value="2,3-Dihydroxybiphenyl 1,2-Dioxygenase, domain 1"/>
    <property type="match status" value="1"/>
</dbReference>
<accession>A0A9P4LU45</accession>
<dbReference type="PANTHER" id="PTHR40265:SF1">
    <property type="entry name" value="GLYOXALASE-LIKE DOMAIN-CONTAINING PROTEIN"/>
    <property type="match status" value="1"/>
</dbReference>
<dbReference type="PANTHER" id="PTHR40265">
    <property type="entry name" value="BLL2707 PROTEIN"/>
    <property type="match status" value="1"/>
</dbReference>
<dbReference type="InterPro" id="IPR025870">
    <property type="entry name" value="Glyoxalase-like_dom"/>
</dbReference>
<name>A0A9P4LU45_9PLEO</name>
<gene>
    <name evidence="2" type="ORF">EK21DRAFT_83422</name>
</gene>
<dbReference type="InterPro" id="IPR029068">
    <property type="entry name" value="Glyas_Bleomycin-R_OHBP_Dase"/>
</dbReference>
<evidence type="ECO:0000259" key="1">
    <source>
        <dbReference type="Pfam" id="PF13468"/>
    </source>
</evidence>
<organism evidence="2 3">
    <name type="scientific">Setomelanomma holmii</name>
    <dbReference type="NCBI Taxonomy" id="210430"/>
    <lineage>
        <taxon>Eukaryota</taxon>
        <taxon>Fungi</taxon>
        <taxon>Dikarya</taxon>
        <taxon>Ascomycota</taxon>
        <taxon>Pezizomycotina</taxon>
        <taxon>Dothideomycetes</taxon>
        <taxon>Pleosporomycetidae</taxon>
        <taxon>Pleosporales</taxon>
        <taxon>Pleosporineae</taxon>
        <taxon>Phaeosphaeriaceae</taxon>
        <taxon>Setomelanomma</taxon>
    </lineage>
</organism>
<evidence type="ECO:0000313" key="2">
    <source>
        <dbReference type="EMBL" id="KAF2036452.1"/>
    </source>
</evidence>
<evidence type="ECO:0000313" key="3">
    <source>
        <dbReference type="Proteomes" id="UP000799777"/>
    </source>
</evidence>
<dbReference type="EMBL" id="ML978154">
    <property type="protein sequence ID" value="KAF2036452.1"/>
    <property type="molecule type" value="Genomic_DNA"/>
</dbReference>
<comment type="caution">
    <text evidence="2">The sequence shown here is derived from an EMBL/GenBank/DDBJ whole genome shotgun (WGS) entry which is preliminary data.</text>
</comment>
<reference evidence="2" key="1">
    <citation type="journal article" date="2020" name="Stud. Mycol.">
        <title>101 Dothideomycetes genomes: a test case for predicting lifestyles and emergence of pathogens.</title>
        <authorList>
            <person name="Haridas S."/>
            <person name="Albert R."/>
            <person name="Binder M."/>
            <person name="Bloem J."/>
            <person name="Labutti K."/>
            <person name="Salamov A."/>
            <person name="Andreopoulos B."/>
            <person name="Baker S."/>
            <person name="Barry K."/>
            <person name="Bills G."/>
            <person name="Bluhm B."/>
            <person name="Cannon C."/>
            <person name="Castanera R."/>
            <person name="Culley D."/>
            <person name="Daum C."/>
            <person name="Ezra D."/>
            <person name="Gonzalez J."/>
            <person name="Henrissat B."/>
            <person name="Kuo A."/>
            <person name="Liang C."/>
            <person name="Lipzen A."/>
            <person name="Lutzoni F."/>
            <person name="Magnuson J."/>
            <person name="Mondo S."/>
            <person name="Nolan M."/>
            <person name="Ohm R."/>
            <person name="Pangilinan J."/>
            <person name="Park H.-J."/>
            <person name="Ramirez L."/>
            <person name="Alfaro M."/>
            <person name="Sun H."/>
            <person name="Tritt A."/>
            <person name="Yoshinaga Y."/>
            <person name="Zwiers L.-H."/>
            <person name="Turgeon B."/>
            <person name="Goodwin S."/>
            <person name="Spatafora J."/>
            <person name="Crous P."/>
            <person name="Grigoriev I."/>
        </authorList>
    </citation>
    <scope>NUCLEOTIDE SEQUENCE</scope>
    <source>
        <strain evidence="2">CBS 110217</strain>
    </source>
</reference>
<dbReference type="Proteomes" id="UP000799777">
    <property type="component" value="Unassembled WGS sequence"/>
</dbReference>
<feature type="domain" description="Glyoxalase-like" evidence="1">
    <location>
        <begin position="7"/>
        <end position="193"/>
    </location>
</feature>
<keyword evidence="3" id="KW-1185">Reference proteome</keyword>
<dbReference type="Pfam" id="PF13468">
    <property type="entry name" value="Glyoxalase_3"/>
    <property type="match status" value="1"/>
</dbReference>
<dbReference type="OrthoDB" id="408973at2759"/>
<sequence>MSTTQCLDHLILFVPADPDTRLPKLPPLFKDNFTLTPGGVHADGVTSNTLILLADGCYIELISFIDDSKVSNHWWGPDADYVGWKDWCLTNSKSPEENYNAVKENHSEPQHGGRKRADGVDVKWAVTFPKGGKGGQHVRGRIPFFCHDTTPRNVRVPLSKENTAHPCGALGVRQITIIVKDEALLEQTRHAYVALLSKDGIEQGKSVTLSVGRVQDEGGLDGGAVIVLRLPKDEQESTAVTKSGYSYGNVVLSTISTSDHSKGTQTRLDEDGTDVRGLWLEYV</sequence>
<protein>
    <recommendedName>
        <fullName evidence="1">Glyoxalase-like domain-containing protein</fullName>
    </recommendedName>
</protein>
<dbReference type="AlphaFoldDB" id="A0A9P4LU45"/>